<feature type="compositionally biased region" description="Polar residues" evidence="2">
    <location>
        <begin position="962"/>
        <end position="973"/>
    </location>
</feature>
<dbReference type="InParanoid" id="A0A078B5A5"/>
<sequence length="1001" mass="114451">MMGNLNSVSQLLNPDNPQQRIIRNIQSQEGINNGYGNNSSLMQKIGVEQSPLFSQRSTNLSMNNSSLMGIDQDKLQNMISLQNLGQVKQLYSELTLYPDDEEKQQLLVKDEQKFKKSLRNSMEGLLKVLIWRLDGAITPAEFTQIYLEWMKKRDITNAILNTSSKIAFSNLFNEQQYLFELLQNYLKDATIIESHLPKMLDILTTEFNQIIKTQNYFNQITLGLDSVEQPIPLINQEWIDEVEKLYAILDDECRGSIDSDRIQYFLMALLLNEIKSFNRDDMILLVQKQTAAIMEHMYESNGVINLRNFKQYLLIQRLRREAEIQTLKSNLQKINRYWLKAKRLSQFKQFPIIQLMMSKFPQTKAQSIASSLNDKQFDLFIVETNCKQLNEMNNNSMPSDKNINQKFKILKFYINELFQIGSINEYLDGTIILDQTLDEYADKIFKTFINNCQADMNLVIQNISTFKQIFVKALKEYKNLNNLVIAAIIDQHLQGNLPDNPKKADQTQVETYQTQNSPPKKPNLSPIPSSSRLANENSIKNFDNLQSNQQNLSQNIQKRQSNQFINQQTPELTFSPRDIQNSVIIPSSKGSNADSNTSKNYFNQQQQSTTSRMSNINQEQIRQKRISHNNNNKSVVLDQQKAPLQSDLPTFSIDLSKLSNATQNTNPNIITTSRVSNIMPVQSSNTSRTSSQIPYASAKNANNFQNSFSSQFSQENIQTTSMGTAAQKVTRNININPYNDVIKINLSQYKRNGTNESFTQGQIDLKEQNITPVKQSLRQQIEQQSLILSSIQKQSQNTLQKTNGLFNYSSQKNTSYKDQHQPVKFSKVISPTPLSNVPHQSKGQNKRDNSNSSQQNTNNGKRLSNISGDMTSRQSSNNQRQIIDNPSSTAQQRRNGQQPLQNNLPPRARTPLTQNNNAQQRQKSPMNIITDKQQILKKTSNNNISGPGSSSSINRQNGEKSPINSIRSSSNYDKSPIRSRRVENYEDVIGRLISLSNNKKV</sequence>
<reference evidence="3 4" key="1">
    <citation type="submission" date="2014-06" db="EMBL/GenBank/DDBJ databases">
        <authorList>
            <person name="Swart Estienne"/>
        </authorList>
    </citation>
    <scope>NUCLEOTIDE SEQUENCE [LARGE SCALE GENOMIC DNA]</scope>
    <source>
        <strain evidence="3 4">130c</strain>
    </source>
</reference>
<feature type="region of interest" description="Disordered" evidence="2">
    <location>
        <begin position="497"/>
        <end position="534"/>
    </location>
</feature>
<feature type="compositionally biased region" description="Polar residues" evidence="2">
    <location>
        <begin position="911"/>
        <end position="939"/>
    </location>
</feature>
<feature type="region of interest" description="Disordered" evidence="2">
    <location>
        <begin position="583"/>
        <end position="612"/>
    </location>
</feature>
<name>A0A078B5A5_STYLE</name>
<evidence type="ECO:0000313" key="3">
    <source>
        <dbReference type="EMBL" id="CDW89710.1"/>
    </source>
</evidence>
<dbReference type="AlphaFoldDB" id="A0A078B5A5"/>
<keyword evidence="1" id="KW-0175">Coiled coil</keyword>
<feature type="compositionally biased region" description="Polar residues" evidence="2">
    <location>
        <begin position="832"/>
        <end position="843"/>
    </location>
</feature>
<dbReference type="EMBL" id="CCKQ01017817">
    <property type="protein sequence ID" value="CDW89710.1"/>
    <property type="molecule type" value="Genomic_DNA"/>
</dbReference>
<gene>
    <name evidence="3" type="primary">Contig16760.g17856</name>
    <name evidence="3" type="ORF">STYLEM_18847</name>
</gene>
<accession>A0A078B5A5</accession>
<organism evidence="3 4">
    <name type="scientific">Stylonychia lemnae</name>
    <name type="common">Ciliate</name>
    <dbReference type="NCBI Taxonomy" id="5949"/>
    <lineage>
        <taxon>Eukaryota</taxon>
        <taxon>Sar</taxon>
        <taxon>Alveolata</taxon>
        <taxon>Ciliophora</taxon>
        <taxon>Intramacronucleata</taxon>
        <taxon>Spirotrichea</taxon>
        <taxon>Stichotrichia</taxon>
        <taxon>Sporadotrichida</taxon>
        <taxon>Oxytrichidae</taxon>
        <taxon>Stylonychinae</taxon>
        <taxon>Stylonychia</taxon>
    </lineage>
</organism>
<protein>
    <submittedName>
        <fullName evidence="3">Uncharacterized protein</fullName>
    </submittedName>
</protein>
<keyword evidence="4" id="KW-1185">Reference proteome</keyword>
<proteinExistence type="predicted"/>
<evidence type="ECO:0000256" key="2">
    <source>
        <dbReference type="SAM" id="MobiDB-lite"/>
    </source>
</evidence>
<evidence type="ECO:0000313" key="4">
    <source>
        <dbReference type="Proteomes" id="UP000039865"/>
    </source>
</evidence>
<evidence type="ECO:0000256" key="1">
    <source>
        <dbReference type="SAM" id="Coils"/>
    </source>
</evidence>
<feature type="compositionally biased region" description="Polar residues" evidence="2">
    <location>
        <begin position="506"/>
        <end position="518"/>
    </location>
</feature>
<dbReference type="Proteomes" id="UP000039865">
    <property type="component" value="Unassembled WGS sequence"/>
</dbReference>
<dbReference type="OrthoDB" id="327451at2759"/>
<feature type="compositionally biased region" description="Polar residues" evidence="2">
    <location>
        <begin position="860"/>
        <end position="904"/>
    </location>
</feature>
<feature type="region of interest" description="Disordered" evidence="2">
    <location>
        <begin position="828"/>
        <end position="978"/>
    </location>
</feature>
<feature type="coiled-coil region" evidence="1">
    <location>
        <begin position="535"/>
        <end position="562"/>
    </location>
</feature>
<feature type="compositionally biased region" description="Low complexity" evidence="2">
    <location>
        <begin position="850"/>
        <end position="859"/>
    </location>
</feature>
<feature type="compositionally biased region" description="Low complexity" evidence="2">
    <location>
        <begin position="940"/>
        <end position="954"/>
    </location>
</feature>